<keyword evidence="5" id="KW-1185">Reference proteome</keyword>
<accession>B8D1J3</accession>
<dbReference type="PANTHER" id="PTHR11124">
    <property type="entry name" value="VACUOLAR SORTING PROTEIN VPS29"/>
    <property type="match status" value="1"/>
</dbReference>
<dbReference type="HOGENOM" id="CLU_063749_3_2_9"/>
<dbReference type="EC" id="3.1.4.-" evidence="2"/>
<dbReference type="NCBIfam" id="TIGR00040">
    <property type="entry name" value="yfcE"/>
    <property type="match status" value="1"/>
</dbReference>
<feature type="domain" description="Calcineurin-like phosphoesterase" evidence="3">
    <location>
        <begin position="1"/>
        <end position="149"/>
    </location>
</feature>
<evidence type="ECO:0000259" key="3">
    <source>
        <dbReference type="Pfam" id="PF12850"/>
    </source>
</evidence>
<keyword evidence="2" id="KW-0479">Metal-binding</keyword>
<dbReference type="KEGG" id="hor:Hore_03090"/>
<evidence type="ECO:0000313" key="5">
    <source>
        <dbReference type="Proteomes" id="UP000000719"/>
    </source>
</evidence>
<dbReference type="EMBL" id="CP001098">
    <property type="protein sequence ID" value="ACL69070.1"/>
    <property type="molecule type" value="Genomic_DNA"/>
</dbReference>
<name>B8D1J3_HALOH</name>
<dbReference type="OrthoDB" id="9800565at2"/>
<dbReference type="SUPFAM" id="SSF56300">
    <property type="entry name" value="Metallo-dependent phosphatases"/>
    <property type="match status" value="1"/>
</dbReference>
<comment type="similarity">
    <text evidence="1 2">Belongs to the metallophosphoesterase superfamily. YfcE family.</text>
</comment>
<sequence>MVIGVVSDTHIPTKARSLPEELVTGLKDVDLIIHAGDVINVKTLNEFKKIAPVKAVSGNVDLPEVKKMLPDRLNLTLENKKIGVVHGHNLRGHIMDRLGYIFPEADIIIFGHTHHPLNRRINGQLYFNPGSPTDKRLQPHYTYGIIELSGKNINSKIIEF</sequence>
<dbReference type="InterPro" id="IPR029052">
    <property type="entry name" value="Metallo-depent_PP-like"/>
</dbReference>
<comment type="cofactor">
    <cofactor evidence="2">
        <name>a divalent metal cation</name>
        <dbReference type="ChEBI" id="CHEBI:60240"/>
    </cofactor>
</comment>
<evidence type="ECO:0000256" key="1">
    <source>
        <dbReference type="ARBA" id="ARBA00008950"/>
    </source>
</evidence>
<reference evidence="4 5" key="1">
    <citation type="journal article" date="2009" name="PLoS ONE">
        <title>Genome analysis of the anaerobic thermohalophilic bacterium Halothermothrix orenii.</title>
        <authorList>
            <person name="Mavromatis K."/>
            <person name="Ivanova N."/>
            <person name="Anderson I."/>
            <person name="Lykidis A."/>
            <person name="Hooper S.D."/>
            <person name="Sun H."/>
            <person name="Kunin V."/>
            <person name="Lapidus A."/>
            <person name="Hugenholtz P."/>
            <person name="Patel B."/>
            <person name="Kyrpides N.C."/>
        </authorList>
    </citation>
    <scope>NUCLEOTIDE SEQUENCE [LARGE SCALE GENOMIC DNA]</scope>
    <source>
        <strain evidence="5">H 168 / OCM 544 / DSM 9562</strain>
    </source>
</reference>
<dbReference type="InterPro" id="IPR041802">
    <property type="entry name" value="MPP_YfcE"/>
</dbReference>
<evidence type="ECO:0000313" key="4">
    <source>
        <dbReference type="EMBL" id="ACL69070.1"/>
    </source>
</evidence>
<dbReference type="Pfam" id="PF12850">
    <property type="entry name" value="Metallophos_2"/>
    <property type="match status" value="1"/>
</dbReference>
<proteinExistence type="inferred from homology"/>
<dbReference type="InterPro" id="IPR000979">
    <property type="entry name" value="Phosphodiesterase_MJ0936/Vps29"/>
</dbReference>
<dbReference type="eggNOG" id="COG0622">
    <property type="taxonomic scope" value="Bacteria"/>
</dbReference>
<dbReference type="InterPro" id="IPR024654">
    <property type="entry name" value="Calcineurin-like_PHP_lpxH"/>
</dbReference>
<protein>
    <recommendedName>
        <fullName evidence="2">Phosphoesterase</fullName>
        <ecNumber evidence="2">3.1.4.-</ecNumber>
    </recommendedName>
</protein>
<dbReference type="Proteomes" id="UP000000719">
    <property type="component" value="Chromosome"/>
</dbReference>
<dbReference type="STRING" id="373903.Hore_03090"/>
<dbReference type="GO" id="GO:0016787">
    <property type="term" value="F:hydrolase activity"/>
    <property type="evidence" value="ECO:0007669"/>
    <property type="project" value="UniProtKB-UniRule"/>
</dbReference>
<evidence type="ECO:0000256" key="2">
    <source>
        <dbReference type="RuleBase" id="RU362039"/>
    </source>
</evidence>
<dbReference type="GO" id="GO:0046872">
    <property type="term" value="F:metal ion binding"/>
    <property type="evidence" value="ECO:0007669"/>
    <property type="project" value="UniProtKB-KW"/>
</dbReference>
<organism evidence="4 5">
    <name type="scientific">Halothermothrix orenii (strain H 168 / OCM 544 / DSM 9562)</name>
    <dbReference type="NCBI Taxonomy" id="373903"/>
    <lineage>
        <taxon>Bacteria</taxon>
        <taxon>Bacillati</taxon>
        <taxon>Bacillota</taxon>
        <taxon>Clostridia</taxon>
        <taxon>Halanaerobiales</taxon>
        <taxon>Halothermotrichaceae</taxon>
        <taxon>Halothermothrix</taxon>
    </lineage>
</organism>
<dbReference type="Gene3D" id="3.60.21.10">
    <property type="match status" value="1"/>
</dbReference>
<dbReference type="AlphaFoldDB" id="B8D1J3"/>
<dbReference type="CDD" id="cd00841">
    <property type="entry name" value="MPP_YfcE"/>
    <property type="match status" value="1"/>
</dbReference>
<gene>
    <name evidence="4" type="ordered locus">Hore_03090</name>
</gene>
<dbReference type="RefSeq" id="WP_012635258.1">
    <property type="nucleotide sequence ID" value="NC_011899.1"/>
</dbReference>